<sequence>MWTETDSPVGSLRLVERGGSLTAIEFEPHRDGDGRPRGVRQDDHPVLVEVARQLAAYFAGDLTDFDLPLAPEGSDFQQRVWAQLRTIGYGETATYGAIAHRLGMTNAASRAVGLANGRNPIPIVIPCHRVIGADGTLTGYAGGLERKQVLLDLERTDALW</sequence>
<dbReference type="GO" id="GO:0032259">
    <property type="term" value="P:methylation"/>
    <property type="evidence" value="ECO:0007669"/>
    <property type="project" value="UniProtKB-KW"/>
</dbReference>
<keyword evidence="7" id="KW-0227">DNA damage</keyword>
<keyword evidence="8" id="KW-0234">DNA repair</keyword>
<dbReference type="PANTHER" id="PTHR10815">
    <property type="entry name" value="METHYLATED-DNA--PROTEIN-CYSTEINE METHYLTRANSFERASE"/>
    <property type="match status" value="1"/>
</dbReference>
<dbReference type="InterPro" id="IPR036217">
    <property type="entry name" value="MethylDNA_cys_MeTrfase_DNAb"/>
</dbReference>
<protein>
    <recommendedName>
        <fullName evidence="3">methylated-DNA--[protein]-cysteine S-methyltransferase</fullName>
        <ecNumber evidence="3">2.1.1.63</ecNumber>
    </recommendedName>
</protein>
<evidence type="ECO:0000259" key="10">
    <source>
        <dbReference type="Pfam" id="PF01035"/>
    </source>
</evidence>
<evidence type="ECO:0000256" key="8">
    <source>
        <dbReference type="ARBA" id="ARBA00023204"/>
    </source>
</evidence>
<dbReference type="GO" id="GO:0006281">
    <property type="term" value="P:DNA repair"/>
    <property type="evidence" value="ECO:0007669"/>
    <property type="project" value="UniProtKB-KW"/>
</dbReference>
<accession>A0A6J6S3V3</accession>
<evidence type="ECO:0000256" key="3">
    <source>
        <dbReference type="ARBA" id="ARBA00011918"/>
    </source>
</evidence>
<dbReference type="Pfam" id="PF01035">
    <property type="entry name" value="DNA_binding_1"/>
    <property type="match status" value="1"/>
</dbReference>
<dbReference type="InterPro" id="IPR008332">
    <property type="entry name" value="MethylG_MeTrfase_N"/>
</dbReference>
<comment type="catalytic activity">
    <reaction evidence="9">
        <text>a 6-O-methyl-2'-deoxyguanosine in DNA + L-cysteinyl-[protein] = S-methyl-L-cysteinyl-[protein] + a 2'-deoxyguanosine in DNA</text>
        <dbReference type="Rhea" id="RHEA:24000"/>
        <dbReference type="Rhea" id="RHEA-COMP:10131"/>
        <dbReference type="Rhea" id="RHEA-COMP:10132"/>
        <dbReference type="Rhea" id="RHEA-COMP:11367"/>
        <dbReference type="Rhea" id="RHEA-COMP:11368"/>
        <dbReference type="ChEBI" id="CHEBI:29950"/>
        <dbReference type="ChEBI" id="CHEBI:82612"/>
        <dbReference type="ChEBI" id="CHEBI:85445"/>
        <dbReference type="ChEBI" id="CHEBI:85448"/>
        <dbReference type="EC" id="2.1.1.63"/>
    </reaction>
</comment>
<evidence type="ECO:0000256" key="1">
    <source>
        <dbReference type="ARBA" id="ARBA00001286"/>
    </source>
</evidence>
<keyword evidence="4" id="KW-0963">Cytoplasm</keyword>
<dbReference type="Gene3D" id="1.10.10.10">
    <property type="entry name" value="Winged helix-like DNA-binding domain superfamily/Winged helix DNA-binding domain"/>
    <property type="match status" value="1"/>
</dbReference>
<dbReference type="GO" id="GO:0003908">
    <property type="term" value="F:methylated-DNA-[protein]-cysteine S-methyltransferase activity"/>
    <property type="evidence" value="ECO:0007669"/>
    <property type="project" value="UniProtKB-EC"/>
</dbReference>
<dbReference type="Gene3D" id="3.30.160.70">
    <property type="entry name" value="Methylated DNA-protein cysteine methyltransferase domain"/>
    <property type="match status" value="1"/>
</dbReference>
<dbReference type="HAMAP" id="MF_00772">
    <property type="entry name" value="OGT"/>
    <property type="match status" value="1"/>
</dbReference>
<feature type="domain" description="Methylguanine DNA methyltransferase ribonuclease-like" evidence="11">
    <location>
        <begin position="2"/>
        <end position="71"/>
    </location>
</feature>
<proteinExistence type="inferred from homology"/>
<dbReference type="InterPro" id="IPR036631">
    <property type="entry name" value="MGMT_N_sf"/>
</dbReference>
<dbReference type="EMBL" id="CAEZYQ010000002">
    <property type="protein sequence ID" value="CAB4729199.1"/>
    <property type="molecule type" value="Genomic_DNA"/>
</dbReference>
<keyword evidence="6" id="KW-0808">Transferase</keyword>
<dbReference type="InterPro" id="IPR036388">
    <property type="entry name" value="WH-like_DNA-bd_sf"/>
</dbReference>
<dbReference type="NCBIfam" id="TIGR00589">
    <property type="entry name" value="ogt"/>
    <property type="match status" value="1"/>
</dbReference>
<comment type="catalytic activity">
    <reaction evidence="1">
        <text>a 4-O-methyl-thymidine in DNA + L-cysteinyl-[protein] = a thymidine in DNA + S-methyl-L-cysteinyl-[protein]</text>
        <dbReference type="Rhea" id="RHEA:53428"/>
        <dbReference type="Rhea" id="RHEA-COMP:10131"/>
        <dbReference type="Rhea" id="RHEA-COMP:10132"/>
        <dbReference type="Rhea" id="RHEA-COMP:13555"/>
        <dbReference type="Rhea" id="RHEA-COMP:13556"/>
        <dbReference type="ChEBI" id="CHEBI:29950"/>
        <dbReference type="ChEBI" id="CHEBI:82612"/>
        <dbReference type="ChEBI" id="CHEBI:137386"/>
        <dbReference type="ChEBI" id="CHEBI:137387"/>
        <dbReference type="EC" id="2.1.1.63"/>
    </reaction>
</comment>
<comment type="similarity">
    <text evidence="2">Belongs to the MGMT family.</text>
</comment>
<evidence type="ECO:0000256" key="9">
    <source>
        <dbReference type="ARBA" id="ARBA00049348"/>
    </source>
</evidence>
<dbReference type="InterPro" id="IPR023546">
    <property type="entry name" value="MGMT"/>
</dbReference>
<dbReference type="AlphaFoldDB" id="A0A6J6S3V3"/>
<name>A0A6J6S3V3_9ZZZZ</name>
<evidence type="ECO:0000256" key="6">
    <source>
        <dbReference type="ARBA" id="ARBA00022679"/>
    </source>
</evidence>
<evidence type="ECO:0000313" key="12">
    <source>
        <dbReference type="EMBL" id="CAB4729199.1"/>
    </source>
</evidence>
<dbReference type="InterPro" id="IPR014048">
    <property type="entry name" value="MethylDNA_cys_MeTrfase_DNA-bd"/>
</dbReference>
<evidence type="ECO:0000256" key="2">
    <source>
        <dbReference type="ARBA" id="ARBA00008711"/>
    </source>
</evidence>
<dbReference type="EC" id="2.1.1.63" evidence="3"/>
<gene>
    <name evidence="12" type="ORF">UFOPK2761_00373</name>
</gene>
<dbReference type="PROSITE" id="PS00374">
    <property type="entry name" value="MGMT"/>
    <property type="match status" value="1"/>
</dbReference>
<evidence type="ECO:0000256" key="4">
    <source>
        <dbReference type="ARBA" id="ARBA00022490"/>
    </source>
</evidence>
<dbReference type="InterPro" id="IPR001497">
    <property type="entry name" value="MethylDNA_cys_MeTrfase_AS"/>
</dbReference>
<organism evidence="12">
    <name type="scientific">freshwater metagenome</name>
    <dbReference type="NCBI Taxonomy" id="449393"/>
    <lineage>
        <taxon>unclassified sequences</taxon>
        <taxon>metagenomes</taxon>
        <taxon>ecological metagenomes</taxon>
    </lineage>
</organism>
<dbReference type="FunFam" id="1.10.10.10:FF:000214">
    <property type="entry name" value="Methylated-DNA--protein-cysteine methyltransferase"/>
    <property type="match status" value="1"/>
</dbReference>
<dbReference type="SUPFAM" id="SSF53155">
    <property type="entry name" value="Methylated DNA-protein cysteine methyltransferase domain"/>
    <property type="match status" value="1"/>
</dbReference>
<dbReference type="CDD" id="cd06445">
    <property type="entry name" value="ATase"/>
    <property type="match status" value="1"/>
</dbReference>
<feature type="domain" description="Methylated-DNA-[protein]-cysteine S-methyltransferase DNA binding" evidence="10">
    <location>
        <begin position="75"/>
        <end position="155"/>
    </location>
</feature>
<reference evidence="12" key="1">
    <citation type="submission" date="2020-05" db="EMBL/GenBank/DDBJ databases">
        <authorList>
            <person name="Chiriac C."/>
            <person name="Salcher M."/>
            <person name="Ghai R."/>
            <person name="Kavagutti S V."/>
        </authorList>
    </citation>
    <scope>NUCLEOTIDE SEQUENCE</scope>
</reference>
<keyword evidence="5" id="KW-0489">Methyltransferase</keyword>
<dbReference type="Pfam" id="PF02870">
    <property type="entry name" value="Methyltransf_1N"/>
    <property type="match status" value="1"/>
</dbReference>
<evidence type="ECO:0000259" key="11">
    <source>
        <dbReference type="Pfam" id="PF02870"/>
    </source>
</evidence>
<evidence type="ECO:0000256" key="7">
    <source>
        <dbReference type="ARBA" id="ARBA00022763"/>
    </source>
</evidence>
<evidence type="ECO:0000256" key="5">
    <source>
        <dbReference type="ARBA" id="ARBA00022603"/>
    </source>
</evidence>
<dbReference type="PANTHER" id="PTHR10815:SF5">
    <property type="entry name" value="METHYLATED-DNA--PROTEIN-CYSTEINE METHYLTRANSFERASE"/>
    <property type="match status" value="1"/>
</dbReference>
<dbReference type="SUPFAM" id="SSF46767">
    <property type="entry name" value="Methylated DNA-protein cysteine methyltransferase, C-terminal domain"/>
    <property type="match status" value="1"/>
</dbReference>